<dbReference type="EMBL" id="JBHSNA010000027">
    <property type="protein sequence ID" value="MFC5568137.1"/>
    <property type="molecule type" value="Genomic_DNA"/>
</dbReference>
<proteinExistence type="predicted"/>
<sequence length="68" mass="7061">MELSDWFERLIAEFRATGATGRSNLVLLGPEIRAGRRGPPPGGAAIVLPFPARRAAPPRGPALADGAA</sequence>
<name>A0ABW0SH23_9RHOB</name>
<evidence type="ECO:0000313" key="2">
    <source>
        <dbReference type="Proteomes" id="UP001596056"/>
    </source>
</evidence>
<protein>
    <submittedName>
        <fullName evidence="1">Uncharacterized protein</fullName>
    </submittedName>
</protein>
<gene>
    <name evidence="1" type="ORF">ACFPOC_17140</name>
</gene>
<reference evidence="2" key="1">
    <citation type="journal article" date="2019" name="Int. J. Syst. Evol. Microbiol.">
        <title>The Global Catalogue of Microorganisms (GCM) 10K type strain sequencing project: providing services to taxonomists for standard genome sequencing and annotation.</title>
        <authorList>
            <consortium name="The Broad Institute Genomics Platform"/>
            <consortium name="The Broad Institute Genome Sequencing Center for Infectious Disease"/>
            <person name="Wu L."/>
            <person name="Ma J."/>
        </authorList>
    </citation>
    <scope>NUCLEOTIDE SEQUENCE [LARGE SCALE GENOMIC DNA]</scope>
    <source>
        <strain evidence="2">KACC 11588</strain>
    </source>
</reference>
<dbReference type="RefSeq" id="WP_209843088.1">
    <property type="nucleotide sequence ID" value="NZ_JAGGJP010000023.1"/>
</dbReference>
<organism evidence="1 2">
    <name type="scientific">Rubellimicrobium aerolatum</name>
    <dbReference type="NCBI Taxonomy" id="490979"/>
    <lineage>
        <taxon>Bacteria</taxon>
        <taxon>Pseudomonadati</taxon>
        <taxon>Pseudomonadota</taxon>
        <taxon>Alphaproteobacteria</taxon>
        <taxon>Rhodobacterales</taxon>
        <taxon>Roseobacteraceae</taxon>
        <taxon>Rubellimicrobium</taxon>
    </lineage>
</organism>
<evidence type="ECO:0000313" key="1">
    <source>
        <dbReference type="EMBL" id="MFC5568137.1"/>
    </source>
</evidence>
<dbReference type="Proteomes" id="UP001596056">
    <property type="component" value="Unassembled WGS sequence"/>
</dbReference>
<comment type="caution">
    <text evidence="1">The sequence shown here is derived from an EMBL/GenBank/DDBJ whole genome shotgun (WGS) entry which is preliminary data.</text>
</comment>
<keyword evidence="2" id="KW-1185">Reference proteome</keyword>
<accession>A0ABW0SH23</accession>